<evidence type="ECO:0000313" key="1">
    <source>
        <dbReference type="EMBL" id="CAM9905660.1"/>
    </source>
</evidence>
<dbReference type="EMBL" id="OX596086">
    <property type="protein sequence ID" value="CAM9905660.1"/>
    <property type="molecule type" value="Genomic_DNA"/>
</dbReference>
<protein>
    <submittedName>
        <fullName evidence="1">Uncharacterized protein</fullName>
    </submittedName>
</protein>
<name>A0AC59YRA5_RANTA</name>
<dbReference type="Proteomes" id="UP001162501">
    <property type="component" value="Chromosome 2"/>
</dbReference>
<gene>
    <name evidence="1" type="ORF">MRATA1EN22A_LOCUS9156</name>
</gene>
<proteinExistence type="predicted"/>
<reference evidence="1" key="2">
    <citation type="submission" date="2025-03" db="EMBL/GenBank/DDBJ databases">
        <authorList>
            <consortium name="ELIXIR-Norway"/>
            <consortium name="Elixir Norway"/>
        </authorList>
    </citation>
    <scope>NUCLEOTIDE SEQUENCE</scope>
</reference>
<reference evidence="1" key="1">
    <citation type="submission" date="2023-05" db="EMBL/GenBank/DDBJ databases">
        <authorList>
            <consortium name="ELIXIR-Norway"/>
        </authorList>
    </citation>
    <scope>NUCLEOTIDE SEQUENCE</scope>
</reference>
<accession>A0AC59YRA5</accession>
<sequence>MYWASSTPATRAHTLALTLATAASSMDRASCAYQFKRRGRWAARASDALALKPTGTPPPAPPRPAPPHPSPALDTPRAAGTEPGLGGVASSAPEARGVFPQKPRPSLPENRKRESN</sequence>
<organism evidence="1 2">
    <name type="scientific">Rangifer tarandus platyrhynchus</name>
    <name type="common">Svalbard reindeer</name>
    <dbReference type="NCBI Taxonomy" id="3082113"/>
    <lineage>
        <taxon>Eukaryota</taxon>
        <taxon>Metazoa</taxon>
        <taxon>Chordata</taxon>
        <taxon>Craniata</taxon>
        <taxon>Vertebrata</taxon>
        <taxon>Euteleostomi</taxon>
        <taxon>Mammalia</taxon>
        <taxon>Eutheria</taxon>
        <taxon>Laurasiatheria</taxon>
        <taxon>Artiodactyla</taxon>
        <taxon>Ruminantia</taxon>
        <taxon>Pecora</taxon>
        <taxon>Cervidae</taxon>
        <taxon>Odocoileinae</taxon>
        <taxon>Rangifer</taxon>
    </lineage>
</organism>
<evidence type="ECO:0000313" key="2">
    <source>
        <dbReference type="Proteomes" id="UP001162501"/>
    </source>
</evidence>